<evidence type="ECO:0000256" key="1">
    <source>
        <dbReference type="SAM" id="SignalP"/>
    </source>
</evidence>
<accession>A0A7W8DQ82</accession>
<sequence>MKGLLWFALLFPSGLQATTLLYSHTGSANPTTEGWIRTSTTTVVGEPFDDDGRDVWRVYDPGLSSGGTSLTYSAVMNATLASSVMATGWDLSTTLSVPTDDPTLGNAIGTDSNAWLGFIINETLTNRRVWALMFGRAANGDTLVAAYGVTGTRTLAPGYHDYSLLYDPVTALATIRIDGEVWKTYAGLSLAGNGAQQVYWGDNNGQSTVIPPRTIYYESIQFSTVPEPTRLLLLGLSGGAGLVRRRRAR</sequence>
<organism evidence="2 3">
    <name type="scientific">Prosthecobacter dejongeii</name>
    <dbReference type="NCBI Taxonomy" id="48465"/>
    <lineage>
        <taxon>Bacteria</taxon>
        <taxon>Pseudomonadati</taxon>
        <taxon>Verrucomicrobiota</taxon>
        <taxon>Verrucomicrobiia</taxon>
        <taxon>Verrucomicrobiales</taxon>
        <taxon>Verrucomicrobiaceae</taxon>
        <taxon>Prosthecobacter</taxon>
    </lineage>
</organism>
<comment type="caution">
    <text evidence="2">The sequence shown here is derived from an EMBL/GenBank/DDBJ whole genome shotgun (WGS) entry which is preliminary data.</text>
</comment>
<keyword evidence="1" id="KW-0732">Signal</keyword>
<protein>
    <recommendedName>
        <fullName evidence="4">PEP-CTERM protein-sorting domain-containing protein</fullName>
    </recommendedName>
</protein>
<dbReference type="RefSeq" id="WP_184209381.1">
    <property type="nucleotide sequence ID" value="NZ_JACHIF010000005.1"/>
</dbReference>
<proteinExistence type="predicted"/>
<dbReference type="AlphaFoldDB" id="A0A7W8DQ82"/>
<dbReference type="EMBL" id="JACHIF010000005">
    <property type="protein sequence ID" value="MBB5038494.1"/>
    <property type="molecule type" value="Genomic_DNA"/>
</dbReference>
<evidence type="ECO:0000313" key="3">
    <source>
        <dbReference type="Proteomes" id="UP000534294"/>
    </source>
</evidence>
<name>A0A7W8DQ82_9BACT</name>
<reference evidence="2 3" key="1">
    <citation type="submission" date="2020-08" db="EMBL/GenBank/DDBJ databases">
        <title>Genomic Encyclopedia of Type Strains, Phase IV (KMG-IV): sequencing the most valuable type-strain genomes for metagenomic binning, comparative biology and taxonomic classification.</title>
        <authorList>
            <person name="Goeker M."/>
        </authorList>
    </citation>
    <scope>NUCLEOTIDE SEQUENCE [LARGE SCALE GENOMIC DNA]</scope>
    <source>
        <strain evidence="2 3">DSM 12251</strain>
    </source>
</reference>
<feature type="signal peptide" evidence="1">
    <location>
        <begin position="1"/>
        <end position="17"/>
    </location>
</feature>
<keyword evidence="3" id="KW-1185">Reference proteome</keyword>
<feature type="chain" id="PRO_5030762325" description="PEP-CTERM protein-sorting domain-containing protein" evidence="1">
    <location>
        <begin position="18"/>
        <end position="249"/>
    </location>
</feature>
<dbReference type="SUPFAM" id="SSF49899">
    <property type="entry name" value="Concanavalin A-like lectins/glucanases"/>
    <property type="match status" value="1"/>
</dbReference>
<evidence type="ECO:0000313" key="2">
    <source>
        <dbReference type="EMBL" id="MBB5038494.1"/>
    </source>
</evidence>
<dbReference type="NCBIfam" id="TIGR02595">
    <property type="entry name" value="PEP_CTERM"/>
    <property type="match status" value="1"/>
</dbReference>
<dbReference type="Proteomes" id="UP000534294">
    <property type="component" value="Unassembled WGS sequence"/>
</dbReference>
<dbReference type="Gene3D" id="2.60.120.200">
    <property type="match status" value="1"/>
</dbReference>
<gene>
    <name evidence="2" type="ORF">HNQ64_002757</name>
</gene>
<dbReference type="InterPro" id="IPR013320">
    <property type="entry name" value="ConA-like_dom_sf"/>
</dbReference>
<dbReference type="InterPro" id="IPR013424">
    <property type="entry name" value="Ice-binding_C"/>
</dbReference>
<evidence type="ECO:0008006" key="4">
    <source>
        <dbReference type="Google" id="ProtNLM"/>
    </source>
</evidence>